<dbReference type="Pfam" id="PF01420">
    <property type="entry name" value="Methylase_S"/>
    <property type="match status" value="2"/>
</dbReference>
<dbReference type="AlphaFoldDB" id="A0A9D1WDP1"/>
<dbReference type="Gene3D" id="3.90.220.20">
    <property type="entry name" value="DNA methylase specificity domains"/>
    <property type="match status" value="2"/>
</dbReference>
<dbReference type="PANTHER" id="PTHR30408">
    <property type="entry name" value="TYPE-1 RESTRICTION ENZYME ECOKI SPECIFICITY PROTEIN"/>
    <property type="match status" value="1"/>
</dbReference>
<dbReference type="Proteomes" id="UP000886829">
    <property type="component" value="Unassembled WGS sequence"/>
</dbReference>
<protein>
    <submittedName>
        <fullName evidence="6">Restriction endonuclease subunit S</fullName>
        <ecNumber evidence="6">3.1.21.-</ecNumber>
    </submittedName>
</protein>
<dbReference type="EC" id="3.1.21.-" evidence="6"/>
<proteinExistence type="inferred from homology"/>
<feature type="coiled-coil region" evidence="4">
    <location>
        <begin position="437"/>
        <end position="464"/>
    </location>
</feature>
<evidence type="ECO:0000256" key="3">
    <source>
        <dbReference type="ARBA" id="ARBA00023125"/>
    </source>
</evidence>
<sequence length="467" mass="51380">MTKQKHTKAVDAASNAEELLPLEQMMSQGSASNEGAAHAVDDINQVNDSAHQGAEDESAALVSKLRFADFALNSQQSYEPLARVLRQSFSGGTPASNIDAYWNGDIHWASTKDLTSNVLTTTADFITELGLRNSSSKLAKAGSILVGMHIGVGKVAIANIDVAINQDLRALVPDLSRVDLWFLLYVLEANAIRLESYGRGSTVKGITQEDLLQLPVPLLPLPEQQRIGALFKELDNNIELNRGLLEKLIQLKKSMLEQMFPREGESVPRLRFAGFTEPWTVCKLGDLGQAISGIAFPESAQGGVEGMPFFKVSDMNLEGNESVMHYANNYVSYELVAKSKWKPIEGPAAIFVRDGAAVLLNRKRLILSKCLMDHHIMHYCLDESVWNPFFALAIFEGIDLTALVRTSVTPSYGAVEVEAIVVKVPNLAEQQRIGAFFKALDQRIAQQRAKLEKLGQLKKALLEQMFV</sequence>
<dbReference type="InterPro" id="IPR000055">
    <property type="entry name" value="Restrct_endonuc_typeI_TRD"/>
</dbReference>
<reference evidence="6" key="2">
    <citation type="submission" date="2021-04" db="EMBL/GenBank/DDBJ databases">
        <authorList>
            <person name="Gilroy R."/>
        </authorList>
    </citation>
    <scope>NUCLEOTIDE SEQUENCE</scope>
    <source>
        <strain evidence="6">USASDec5-558</strain>
    </source>
</reference>
<dbReference type="InterPro" id="IPR052021">
    <property type="entry name" value="Type-I_RS_S_subunit"/>
</dbReference>
<dbReference type="PANTHER" id="PTHR30408:SF12">
    <property type="entry name" value="TYPE I RESTRICTION ENZYME MJAVIII SPECIFICITY SUBUNIT"/>
    <property type="match status" value="1"/>
</dbReference>
<name>A0A9D1WDP1_9GAMM</name>
<feature type="domain" description="Type I restriction modification DNA specificity" evidence="5">
    <location>
        <begin position="277"/>
        <end position="453"/>
    </location>
</feature>
<keyword evidence="2" id="KW-0680">Restriction system</keyword>
<reference evidence="6" key="1">
    <citation type="journal article" date="2021" name="PeerJ">
        <title>Extensive microbial diversity within the chicken gut microbiome revealed by metagenomics and culture.</title>
        <authorList>
            <person name="Gilroy R."/>
            <person name="Ravi A."/>
            <person name="Getino M."/>
            <person name="Pursley I."/>
            <person name="Horton D.L."/>
            <person name="Alikhan N.F."/>
            <person name="Baker D."/>
            <person name="Gharbi K."/>
            <person name="Hall N."/>
            <person name="Watson M."/>
            <person name="Adriaenssens E.M."/>
            <person name="Foster-Nyarko E."/>
            <person name="Jarju S."/>
            <person name="Secka A."/>
            <person name="Antonio M."/>
            <person name="Oren A."/>
            <person name="Chaudhuri R.R."/>
            <person name="La Ragione R."/>
            <person name="Hildebrand F."/>
            <person name="Pallen M.J."/>
        </authorList>
    </citation>
    <scope>NUCLEOTIDE SEQUENCE</scope>
    <source>
        <strain evidence="6">USASDec5-558</strain>
    </source>
</reference>
<dbReference type="SUPFAM" id="SSF116734">
    <property type="entry name" value="DNA methylase specificity domain"/>
    <property type="match status" value="2"/>
</dbReference>
<dbReference type="GO" id="GO:0003677">
    <property type="term" value="F:DNA binding"/>
    <property type="evidence" value="ECO:0007669"/>
    <property type="project" value="UniProtKB-KW"/>
</dbReference>
<feature type="domain" description="Type I restriction modification DNA specificity" evidence="5">
    <location>
        <begin position="90"/>
        <end position="248"/>
    </location>
</feature>
<evidence type="ECO:0000313" key="6">
    <source>
        <dbReference type="EMBL" id="HIX57108.1"/>
    </source>
</evidence>
<keyword evidence="4" id="KW-0175">Coiled coil</keyword>
<evidence type="ECO:0000256" key="1">
    <source>
        <dbReference type="ARBA" id="ARBA00010923"/>
    </source>
</evidence>
<evidence type="ECO:0000256" key="2">
    <source>
        <dbReference type="ARBA" id="ARBA00022747"/>
    </source>
</evidence>
<accession>A0A9D1WDP1</accession>
<dbReference type="GO" id="GO:0004519">
    <property type="term" value="F:endonuclease activity"/>
    <property type="evidence" value="ECO:0007669"/>
    <property type="project" value="UniProtKB-KW"/>
</dbReference>
<dbReference type="Gene3D" id="1.10.287.1120">
    <property type="entry name" value="Bipartite methylase S protein"/>
    <property type="match status" value="1"/>
</dbReference>
<dbReference type="GO" id="GO:0009307">
    <property type="term" value="P:DNA restriction-modification system"/>
    <property type="evidence" value="ECO:0007669"/>
    <property type="project" value="UniProtKB-KW"/>
</dbReference>
<comment type="similarity">
    <text evidence="1">Belongs to the type-I restriction system S methylase family.</text>
</comment>
<organism evidence="6 7">
    <name type="scientific">Candidatus Anaerobiospirillum pullistercoris</name>
    <dbReference type="NCBI Taxonomy" id="2838452"/>
    <lineage>
        <taxon>Bacteria</taxon>
        <taxon>Pseudomonadati</taxon>
        <taxon>Pseudomonadota</taxon>
        <taxon>Gammaproteobacteria</taxon>
        <taxon>Aeromonadales</taxon>
        <taxon>Succinivibrionaceae</taxon>
        <taxon>Anaerobiospirillum</taxon>
    </lineage>
</organism>
<evidence type="ECO:0000256" key="4">
    <source>
        <dbReference type="SAM" id="Coils"/>
    </source>
</evidence>
<keyword evidence="6" id="KW-0255">Endonuclease</keyword>
<dbReference type="EMBL" id="DXEV01000130">
    <property type="protein sequence ID" value="HIX57108.1"/>
    <property type="molecule type" value="Genomic_DNA"/>
</dbReference>
<dbReference type="GO" id="GO:0016787">
    <property type="term" value="F:hydrolase activity"/>
    <property type="evidence" value="ECO:0007669"/>
    <property type="project" value="UniProtKB-KW"/>
</dbReference>
<gene>
    <name evidence="6" type="ORF">H9850_06520</name>
</gene>
<keyword evidence="6" id="KW-0378">Hydrolase</keyword>
<dbReference type="InterPro" id="IPR044946">
    <property type="entry name" value="Restrct_endonuc_typeI_TRD_sf"/>
</dbReference>
<keyword evidence="3" id="KW-0238">DNA-binding</keyword>
<evidence type="ECO:0000313" key="7">
    <source>
        <dbReference type="Proteomes" id="UP000886829"/>
    </source>
</evidence>
<comment type="caution">
    <text evidence="6">The sequence shown here is derived from an EMBL/GenBank/DDBJ whole genome shotgun (WGS) entry which is preliminary data.</text>
</comment>
<evidence type="ECO:0000259" key="5">
    <source>
        <dbReference type="Pfam" id="PF01420"/>
    </source>
</evidence>
<keyword evidence="6" id="KW-0540">Nuclease</keyword>